<evidence type="ECO:0000259" key="11">
    <source>
        <dbReference type="PROSITE" id="PS50866"/>
    </source>
</evidence>
<evidence type="ECO:0000256" key="4">
    <source>
        <dbReference type="ARBA" id="ARBA00022729"/>
    </source>
</evidence>
<evidence type="ECO:0000313" key="13">
    <source>
        <dbReference type="Proteomes" id="UP001152964"/>
    </source>
</evidence>
<keyword evidence="5" id="KW-0931">ER-Golgi transport</keyword>
<dbReference type="PANTHER" id="PTHR22811">
    <property type="entry name" value="TRANSMEMBRANE EMP24 DOMAIN-CONTAINING PROTEIN"/>
    <property type="match status" value="1"/>
</dbReference>
<evidence type="ECO:0000256" key="8">
    <source>
        <dbReference type="ARBA" id="ARBA00037847"/>
    </source>
</evidence>
<evidence type="ECO:0000256" key="5">
    <source>
        <dbReference type="ARBA" id="ARBA00022892"/>
    </source>
</evidence>
<evidence type="ECO:0000256" key="1">
    <source>
        <dbReference type="ARBA" id="ARBA00004479"/>
    </source>
</evidence>
<dbReference type="InterPro" id="IPR036598">
    <property type="entry name" value="GOLD_dom_sf"/>
</dbReference>
<proteinExistence type="inferred from homology"/>
<dbReference type="SMART" id="SM01190">
    <property type="entry name" value="EMP24_GP25L"/>
    <property type="match status" value="1"/>
</dbReference>
<evidence type="ECO:0000256" key="7">
    <source>
        <dbReference type="ARBA" id="ARBA00023136"/>
    </source>
</evidence>
<dbReference type="EMBL" id="OX291505">
    <property type="protein sequence ID" value="CAI1718178.1"/>
    <property type="molecule type" value="Genomic_DNA"/>
</dbReference>
<evidence type="ECO:0000256" key="2">
    <source>
        <dbReference type="ARBA" id="ARBA00007104"/>
    </source>
</evidence>
<feature type="domain" description="GOLD" evidence="11">
    <location>
        <begin position="45"/>
        <end position="127"/>
    </location>
</feature>
<organism evidence="12 13">
    <name type="scientific">Saccharomyces eubayanus</name>
    <name type="common">Yeast</name>
    <dbReference type="NCBI Taxonomy" id="1080349"/>
    <lineage>
        <taxon>Eukaryota</taxon>
        <taxon>Fungi</taxon>
        <taxon>Dikarya</taxon>
        <taxon>Ascomycota</taxon>
        <taxon>Saccharomycotina</taxon>
        <taxon>Saccharomycetes</taxon>
        <taxon>Saccharomycetales</taxon>
        <taxon>Saccharomycetaceae</taxon>
        <taxon>Saccharomyces</taxon>
    </lineage>
</organism>
<protein>
    <recommendedName>
        <fullName evidence="11">GOLD domain-containing protein</fullName>
    </recommendedName>
</protein>
<evidence type="ECO:0000256" key="9">
    <source>
        <dbReference type="RuleBase" id="RU003827"/>
    </source>
</evidence>
<evidence type="ECO:0000313" key="12">
    <source>
        <dbReference type="EMBL" id="CAI1718178.1"/>
    </source>
</evidence>
<keyword evidence="6 10" id="KW-1133">Transmembrane helix</keyword>
<name>A0ABN8VMQ6_SACEU</name>
<dbReference type="InterPro" id="IPR009038">
    <property type="entry name" value="GOLD_dom"/>
</dbReference>
<reference evidence="12" key="1">
    <citation type="submission" date="2022-08" db="EMBL/GenBank/DDBJ databases">
        <authorList>
            <person name="Byrne P K."/>
        </authorList>
    </citation>
    <scope>NUCLEOTIDE SEQUENCE</scope>
    <source>
        <strain evidence="12">UCD650</strain>
    </source>
</reference>
<dbReference type="Proteomes" id="UP001152964">
    <property type="component" value="Chromosome 15"/>
</dbReference>
<comment type="similarity">
    <text evidence="2 9">Belongs to the EMP24/GP25L family.</text>
</comment>
<evidence type="ECO:0000256" key="3">
    <source>
        <dbReference type="ARBA" id="ARBA00022692"/>
    </source>
</evidence>
<dbReference type="InterPro" id="IPR015720">
    <property type="entry name" value="Emp24-like"/>
</dbReference>
<dbReference type="PROSITE" id="PS50866">
    <property type="entry name" value="GOLD"/>
    <property type="match status" value="1"/>
</dbReference>
<dbReference type="SUPFAM" id="SSF101576">
    <property type="entry name" value="Supernatant protein factor (SPF), C-terminal domain"/>
    <property type="match status" value="1"/>
</dbReference>
<accession>A0ABN8VMQ6</accession>
<keyword evidence="13" id="KW-1185">Reference proteome</keyword>
<comment type="subcellular location">
    <subcellularLocation>
        <location evidence="8">Endomembrane system</location>
        <topology evidence="8">Single-pass membrane protein</topology>
    </subcellularLocation>
    <subcellularLocation>
        <location evidence="1 9">Membrane</location>
        <topology evidence="1 9">Single-pass type I membrane protein</topology>
    </subcellularLocation>
</comment>
<evidence type="ECO:0000256" key="10">
    <source>
        <dbReference type="SAM" id="Phobius"/>
    </source>
</evidence>
<keyword evidence="5" id="KW-0813">Transport</keyword>
<keyword evidence="7 10" id="KW-0472">Membrane</keyword>
<keyword evidence="4" id="KW-0732">Signal</keyword>
<feature type="transmembrane region" description="Helical" evidence="10">
    <location>
        <begin position="184"/>
        <end position="208"/>
    </location>
</feature>
<gene>
    <name evidence="12" type="primary">U6500O01800</name>
    <name evidence="12" type="ORF">SEUBUCD650_0O01800</name>
</gene>
<dbReference type="Pfam" id="PF01105">
    <property type="entry name" value="EMP24_GP25L"/>
    <property type="match status" value="1"/>
</dbReference>
<sequence length="216" mass="24706">MRSQSSLSIMRVFALIATLFTSSFFAHAFSSNYAPIGISLPAFTKECLYYDLFSDEDVLVVNYQVLTGGNFEIDFDITAPDGTVIVTERQKKHSDFLLKSFGVGKYTFCLSNNYGTSPKKVEITLEKEKETVVSQERKEDIIANNAIEEIDRNLNKIMKTMDYLRAREWRNMYTVSSTDSRLTWLSLLIMGVMVGISIVQALIIQFFFNSRQKNYV</sequence>
<evidence type="ECO:0000256" key="6">
    <source>
        <dbReference type="ARBA" id="ARBA00022989"/>
    </source>
</evidence>
<keyword evidence="3 9" id="KW-0812">Transmembrane</keyword>